<evidence type="ECO:0000313" key="2">
    <source>
        <dbReference type="Proteomes" id="UP001575105"/>
    </source>
</evidence>
<dbReference type="RefSeq" id="WP_425344682.1">
    <property type="nucleotide sequence ID" value="NZ_JBGUBD010000003.1"/>
</dbReference>
<name>A0ABV4U2K4_9BACT</name>
<dbReference type="EMBL" id="JBGUBD010000003">
    <property type="protein sequence ID" value="MFA9477756.1"/>
    <property type="molecule type" value="Genomic_DNA"/>
</dbReference>
<protein>
    <recommendedName>
        <fullName evidence="3">BioF2-like acetyltransferase domain-containing protein</fullName>
    </recommendedName>
</protein>
<keyword evidence="2" id="KW-1185">Reference proteome</keyword>
<proteinExistence type="predicted"/>
<reference evidence="1 2" key="1">
    <citation type="submission" date="2024-08" db="EMBL/GenBank/DDBJ databases">
        <title>Whole-genome sequencing of halo(alkali)philic microorganisms from hypersaline lakes.</title>
        <authorList>
            <person name="Sorokin D.Y."/>
            <person name="Merkel A.Y."/>
            <person name="Messina E."/>
            <person name="Yakimov M."/>
        </authorList>
    </citation>
    <scope>NUCLEOTIDE SEQUENCE [LARGE SCALE GENOMIC DNA]</scope>
    <source>
        <strain evidence="1 2">AB-hyl4</strain>
    </source>
</reference>
<organism evidence="1 2">
    <name type="scientific">Natronomicrosphaera hydrolytica</name>
    <dbReference type="NCBI Taxonomy" id="3242702"/>
    <lineage>
        <taxon>Bacteria</taxon>
        <taxon>Pseudomonadati</taxon>
        <taxon>Planctomycetota</taxon>
        <taxon>Phycisphaerae</taxon>
        <taxon>Phycisphaerales</taxon>
        <taxon>Phycisphaeraceae</taxon>
        <taxon>Natronomicrosphaera</taxon>
    </lineage>
</organism>
<evidence type="ECO:0000313" key="1">
    <source>
        <dbReference type="EMBL" id="MFA9477756.1"/>
    </source>
</evidence>
<evidence type="ECO:0008006" key="3">
    <source>
        <dbReference type="Google" id="ProtNLM"/>
    </source>
</evidence>
<comment type="caution">
    <text evidence="1">The sequence shown here is derived from an EMBL/GenBank/DDBJ whole genome shotgun (WGS) entry which is preliminary data.</text>
</comment>
<dbReference type="Proteomes" id="UP001575105">
    <property type="component" value="Unassembled WGS sequence"/>
</dbReference>
<dbReference type="SUPFAM" id="SSF55729">
    <property type="entry name" value="Acyl-CoA N-acyltransferases (Nat)"/>
    <property type="match status" value="1"/>
</dbReference>
<sequence>MMVPWQAGDWMGAMYARVPPRVIASTDRVLQCGSALARGRMPAVCYEGALAETGERGRVAVVDAQPSVTHFVQRLFAEPVEPTPAGVVTWLRLSEGLDRLADESDLVLARLHGGLGRRRLGDAYLRVPEAVACRAALPAEGALPVRAKRGQARNLRVLRRSGLGWDVSHDACDFVRFYERMYVPFAEHRFGEMAYVRGMQRLRSHFLRGGLIRVMDDGQWVGGVVYGVDSGCLRVWVVGLAEGDTALLERGVMTANWAFAFERAQQLGLTSCHMGLSRPTLNDGVLVYKKRWGAALGDRQPTHCDLFARWDRFNATVRRWLQVSPMLFHDDGRLSGLTGVDEPTECEGLERLAVELAMPGMRRLCVVSPGVERAQRCEMRDERVRELAVQVVPAGSSAELVTLLGTAGGE</sequence>
<accession>A0ABV4U2K4</accession>
<gene>
    <name evidence="1" type="ORF">ACERK3_05545</name>
</gene>
<dbReference type="InterPro" id="IPR016181">
    <property type="entry name" value="Acyl_CoA_acyltransferase"/>
</dbReference>